<dbReference type="Pfam" id="PF23552">
    <property type="entry name" value="ParB_C"/>
    <property type="match status" value="1"/>
</dbReference>
<comment type="similarity">
    <text evidence="1">Belongs to the ParB family.</text>
</comment>
<dbReference type="InterPro" id="IPR003115">
    <property type="entry name" value="ParB_N"/>
</dbReference>
<dbReference type="EMBL" id="MCRI01000001">
    <property type="protein sequence ID" value="ODN68249.1"/>
    <property type="molecule type" value="Genomic_DNA"/>
</dbReference>
<reference evidence="7 8" key="1">
    <citation type="submission" date="2016-07" db="EMBL/GenBank/DDBJ databases">
        <title>Draft Genome Sequence of Methylophaga muralis Bur 1.</title>
        <authorList>
            <person name="Vasilenko O.V."/>
            <person name="Doronina N.V."/>
            <person name="Shmareva M.N."/>
            <person name="Tarlachkov S.V."/>
            <person name="Mustakhimov I."/>
            <person name="Trotsenko Y.A."/>
        </authorList>
    </citation>
    <scope>NUCLEOTIDE SEQUENCE [LARGE SCALE GENOMIC DNA]</scope>
    <source>
        <strain evidence="7 8">Bur 1</strain>
    </source>
</reference>
<comment type="caution">
    <text evidence="7">The sequence shown here is derived from an EMBL/GenBank/DDBJ whole genome shotgun (WGS) entry which is preliminary data.</text>
</comment>
<evidence type="ECO:0000256" key="2">
    <source>
        <dbReference type="ARBA" id="ARBA00022372"/>
    </source>
</evidence>
<dbReference type="Pfam" id="PF02195">
    <property type="entry name" value="ParB_N"/>
    <property type="match status" value="1"/>
</dbReference>
<dbReference type="FunFam" id="1.10.10.2830:FF:000001">
    <property type="entry name" value="Chromosome partitioning protein ParB"/>
    <property type="match status" value="1"/>
</dbReference>
<sequence length="287" mass="32258">MVSKKRGLGRGLDALLGDVNQDENSLNDSLQHFPLDMIQPGKYQPRMDMSQESLEELADSIRSQGLVQPIVVRPIDGGHYEIIAGERRWRASKLAGLESVPVLIKDVSDRNAIAMALIENIQRENLNPMEEANALFRLREEFELTHQQTAEAVGKSRATITNLLRLRNLNDDVKKLLENCDLEMGHARTLLALEGESQSEAALQIVEKGLSVRETEQLVRRLLKPSATDKPEVPQPSVEEIEQIEQRIMEKLGNGFSIKHRANGKGKLVFDYANVDELKRLIKQIGV</sequence>
<keyword evidence="8" id="KW-1185">Reference proteome</keyword>
<dbReference type="Pfam" id="PF17762">
    <property type="entry name" value="HTH_ParB"/>
    <property type="match status" value="1"/>
</dbReference>
<evidence type="ECO:0000256" key="5">
    <source>
        <dbReference type="ARBA" id="ARBA00025472"/>
    </source>
</evidence>
<evidence type="ECO:0000313" key="8">
    <source>
        <dbReference type="Proteomes" id="UP000094379"/>
    </source>
</evidence>
<dbReference type="InterPro" id="IPR004437">
    <property type="entry name" value="ParB/RepB/Spo0J"/>
</dbReference>
<dbReference type="AlphaFoldDB" id="A0A1E3GVZ9"/>
<organism evidence="7 8">
    <name type="scientific">Methylophaga muralis</name>
    <dbReference type="NCBI Taxonomy" id="291169"/>
    <lineage>
        <taxon>Bacteria</taxon>
        <taxon>Pseudomonadati</taxon>
        <taxon>Pseudomonadota</taxon>
        <taxon>Gammaproteobacteria</taxon>
        <taxon>Thiotrichales</taxon>
        <taxon>Piscirickettsiaceae</taxon>
        <taxon>Methylophaga</taxon>
    </lineage>
</organism>
<name>A0A1E3GVZ9_9GAMM</name>
<dbReference type="Gene3D" id="3.90.1530.30">
    <property type="match status" value="1"/>
</dbReference>
<dbReference type="GO" id="GO:0005694">
    <property type="term" value="C:chromosome"/>
    <property type="evidence" value="ECO:0007669"/>
    <property type="project" value="TreeGrafter"/>
</dbReference>
<feature type="domain" description="ParB-like N-terminal" evidence="6">
    <location>
        <begin position="31"/>
        <end position="121"/>
    </location>
</feature>
<dbReference type="GO" id="GO:0045881">
    <property type="term" value="P:positive regulation of sporulation resulting in formation of a cellular spore"/>
    <property type="evidence" value="ECO:0007669"/>
    <property type="project" value="TreeGrafter"/>
</dbReference>
<dbReference type="InterPro" id="IPR041468">
    <property type="entry name" value="HTH_ParB/Spo0J"/>
</dbReference>
<keyword evidence="4" id="KW-0238">DNA-binding</keyword>
<dbReference type="Gene3D" id="1.10.10.2830">
    <property type="match status" value="1"/>
</dbReference>
<dbReference type="RefSeq" id="WP_069294822.1">
    <property type="nucleotide sequence ID" value="NZ_MCRI01000001.1"/>
</dbReference>
<protein>
    <recommendedName>
        <fullName evidence="2">Probable chromosome-partitioning protein ParB</fullName>
    </recommendedName>
</protein>
<dbReference type="GO" id="GO:0007059">
    <property type="term" value="P:chromosome segregation"/>
    <property type="evidence" value="ECO:0007669"/>
    <property type="project" value="UniProtKB-KW"/>
</dbReference>
<evidence type="ECO:0000256" key="1">
    <source>
        <dbReference type="ARBA" id="ARBA00006295"/>
    </source>
</evidence>
<evidence type="ECO:0000256" key="3">
    <source>
        <dbReference type="ARBA" id="ARBA00022829"/>
    </source>
</evidence>
<dbReference type="FunFam" id="3.90.1530.30:FF:000001">
    <property type="entry name" value="Chromosome partitioning protein ParB"/>
    <property type="match status" value="1"/>
</dbReference>
<evidence type="ECO:0000313" key="7">
    <source>
        <dbReference type="EMBL" id="ODN68249.1"/>
    </source>
</evidence>
<dbReference type="PATRIC" id="fig|291169.3.peg.226"/>
<dbReference type="InterPro" id="IPR036086">
    <property type="entry name" value="ParB/Sulfiredoxin_sf"/>
</dbReference>
<dbReference type="PANTHER" id="PTHR33375:SF1">
    <property type="entry name" value="CHROMOSOME-PARTITIONING PROTEIN PARB-RELATED"/>
    <property type="match status" value="1"/>
</dbReference>
<dbReference type="InterPro" id="IPR057240">
    <property type="entry name" value="ParB_dimer_C"/>
</dbReference>
<dbReference type="NCBIfam" id="TIGR00180">
    <property type="entry name" value="parB_part"/>
    <property type="match status" value="1"/>
</dbReference>
<comment type="function">
    <text evidence="5">Involved in chromosome partition. Localize to both poles of the predivisional cell following completion of DNA replication. Binds to the DNA origin of replication.</text>
</comment>
<dbReference type="GO" id="GO:0003677">
    <property type="term" value="F:DNA binding"/>
    <property type="evidence" value="ECO:0007669"/>
    <property type="project" value="UniProtKB-KW"/>
</dbReference>
<gene>
    <name evidence="7" type="primary">parB</name>
    <name evidence="7" type="ORF">A9E74_00221</name>
</gene>
<dbReference type="PANTHER" id="PTHR33375">
    <property type="entry name" value="CHROMOSOME-PARTITIONING PROTEIN PARB-RELATED"/>
    <property type="match status" value="1"/>
</dbReference>
<keyword evidence="3" id="KW-0159">Chromosome partition</keyword>
<dbReference type="Proteomes" id="UP000094379">
    <property type="component" value="Unassembled WGS sequence"/>
</dbReference>
<dbReference type="STRING" id="291169.A9E74_00221"/>
<dbReference type="SMART" id="SM00470">
    <property type="entry name" value="ParB"/>
    <property type="match status" value="1"/>
</dbReference>
<dbReference type="CDD" id="cd16393">
    <property type="entry name" value="SPO0J_N"/>
    <property type="match status" value="1"/>
</dbReference>
<evidence type="ECO:0000259" key="6">
    <source>
        <dbReference type="SMART" id="SM00470"/>
    </source>
</evidence>
<dbReference type="InterPro" id="IPR050336">
    <property type="entry name" value="Chromosome_partition/occlusion"/>
</dbReference>
<accession>A0A1E3GVZ9</accession>
<dbReference type="SUPFAM" id="SSF110849">
    <property type="entry name" value="ParB/Sulfiredoxin"/>
    <property type="match status" value="1"/>
</dbReference>
<evidence type="ECO:0000256" key="4">
    <source>
        <dbReference type="ARBA" id="ARBA00023125"/>
    </source>
</evidence>
<proteinExistence type="inferred from homology"/>